<evidence type="ECO:0000313" key="1">
    <source>
        <dbReference type="EMBL" id="RJE16437.1"/>
    </source>
</evidence>
<dbReference type="AlphaFoldDB" id="A0A3A2Z4Z1"/>
<dbReference type="Proteomes" id="UP000266188">
    <property type="component" value="Unassembled WGS sequence"/>
</dbReference>
<keyword evidence="2" id="KW-1185">Reference proteome</keyword>
<protein>
    <recommendedName>
        <fullName evidence="3">Ankyrin repeat protein</fullName>
    </recommendedName>
</protein>
<gene>
    <name evidence="1" type="ORF">PHISCL_11226</name>
</gene>
<accession>A0A3A2Z4Z1</accession>
<comment type="caution">
    <text evidence="1">The sequence shown here is derived from an EMBL/GenBank/DDBJ whole genome shotgun (WGS) entry which is preliminary data.</text>
</comment>
<reference evidence="2" key="1">
    <citation type="submission" date="2017-02" db="EMBL/GenBank/DDBJ databases">
        <authorList>
            <person name="Tafer H."/>
            <person name="Lopandic K."/>
        </authorList>
    </citation>
    <scope>NUCLEOTIDE SEQUENCE [LARGE SCALE GENOMIC DNA]</scope>
    <source>
        <strain evidence="2">CBS 366.77</strain>
    </source>
</reference>
<sequence>MAGGNEQVVKPLLEASNITSRTELEKVLSRASYDGHYEVVRHILDLLVPRENDNCNGAGM</sequence>
<evidence type="ECO:0008006" key="3">
    <source>
        <dbReference type="Google" id="ProtNLM"/>
    </source>
</evidence>
<proteinExistence type="predicted"/>
<dbReference type="OrthoDB" id="7464126at2759"/>
<evidence type="ECO:0000313" key="2">
    <source>
        <dbReference type="Proteomes" id="UP000266188"/>
    </source>
</evidence>
<organism evidence="1 2">
    <name type="scientific">Aspergillus sclerotialis</name>
    <dbReference type="NCBI Taxonomy" id="2070753"/>
    <lineage>
        <taxon>Eukaryota</taxon>
        <taxon>Fungi</taxon>
        <taxon>Dikarya</taxon>
        <taxon>Ascomycota</taxon>
        <taxon>Pezizomycotina</taxon>
        <taxon>Eurotiomycetes</taxon>
        <taxon>Eurotiomycetidae</taxon>
        <taxon>Eurotiales</taxon>
        <taxon>Aspergillaceae</taxon>
        <taxon>Aspergillus</taxon>
        <taxon>Aspergillus subgen. Polypaecilum</taxon>
    </lineage>
</organism>
<dbReference type="EMBL" id="MVGC01005100">
    <property type="protein sequence ID" value="RJE16437.1"/>
    <property type="molecule type" value="Genomic_DNA"/>
</dbReference>
<name>A0A3A2Z4Z1_9EURO</name>